<dbReference type="InterPro" id="IPR001347">
    <property type="entry name" value="SIS_dom"/>
</dbReference>
<dbReference type="GO" id="GO:0003677">
    <property type="term" value="F:DNA binding"/>
    <property type="evidence" value="ECO:0007669"/>
    <property type="project" value="UniProtKB-KW"/>
</dbReference>
<dbReference type="Gene3D" id="3.40.50.10490">
    <property type="entry name" value="Glucose-6-phosphate isomerase like protein, domain 1"/>
    <property type="match status" value="1"/>
</dbReference>
<keyword evidence="1" id="KW-0805">Transcription regulation</keyword>
<feature type="domain" description="SIS" evidence="5">
    <location>
        <begin position="121"/>
        <end position="261"/>
    </location>
</feature>
<evidence type="ECO:0000256" key="2">
    <source>
        <dbReference type="ARBA" id="ARBA00023125"/>
    </source>
</evidence>
<dbReference type="AlphaFoldDB" id="A0A1I5BU69"/>
<accession>A0A1I5BU69</accession>
<dbReference type="PANTHER" id="PTHR30514">
    <property type="entry name" value="GLUCOKINASE"/>
    <property type="match status" value="1"/>
</dbReference>
<dbReference type="GO" id="GO:0097367">
    <property type="term" value="F:carbohydrate derivative binding"/>
    <property type="evidence" value="ECO:0007669"/>
    <property type="project" value="InterPro"/>
</dbReference>
<dbReference type="CDD" id="cd05013">
    <property type="entry name" value="SIS_RpiR"/>
    <property type="match status" value="1"/>
</dbReference>
<organism evidence="6 7">
    <name type="scientific">Proteiniclasticum ruminis</name>
    <dbReference type="NCBI Taxonomy" id="398199"/>
    <lineage>
        <taxon>Bacteria</taxon>
        <taxon>Bacillati</taxon>
        <taxon>Bacillota</taxon>
        <taxon>Clostridia</taxon>
        <taxon>Eubacteriales</taxon>
        <taxon>Clostridiaceae</taxon>
        <taxon>Proteiniclasticum</taxon>
    </lineage>
</organism>
<dbReference type="Pfam" id="PF01418">
    <property type="entry name" value="HTH_6"/>
    <property type="match status" value="1"/>
</dbReference>
<dbReference type="InterPro" id="IPR047640">
    <property type="entry name" value="RpiR-like"/>
</dbReference>
<reference evidence="6 7" key="1">
    <citation type="submission" date="2016-10" db="EMBL/GenBank/DDBJ databases">
        <authorList>
            <person name="de Groot N.N."/>
        </authorList>
    </citation>
    <scope>NUCLEOTIDE SEQUENCE [LARGE SCALE GENOMIC DNA]</scope>
    <source>
        <strain evidence="6 7">ML2</strain>
    </source>
</reference>
<dbReference type="OrthoDB" id="3684496at2"/>
<dbReference type="InterPro" id="IPR046348">
    <property type="entry name" value="SIS_dom_sf"/>
</dbReference>
<dbReference type="SUPFAM" id="SSF46689">
    <property type="entry name" value="Homeodomain-like"/>
    <property type="match status" value="1"/>
</dbReference>
<dbReference type="Gene3D" id="1.10.10.10">
    <property type="entry name" value="Winged helix-like DNA-binding domain superfamily/Winged helix DNA-binding domain"/>
    <property type="match status" value="1"/>
</dbReference>
<evidence type="ECO:0000256" key="1">
    <source>
        <dbReference type="ARBA" id="ARBA00023015"/>
    </source>
</evidence>
<dbReference type="PROSITE" id="PS51464">
    <property type="entry name" value="SIS"/>
    <property type="match status" value="1"/>
</dbReference>
<dbReference type="PANTHER" id="PTHR30514:SF1">
    <property type="entry name" value="HTH-TYPE TRANSCRIPTIONAL REGULATOR HEXR-RELATED"/>
    <property type="match status" value="1"/>
</dbReference>
<evidence type="ECO:0000313" key="6">
    <source>
        <dbReference type="EMBL" id="SFN77911.1"/>
    </source>
</evidence>
<dbReference type="InterPro" id="IPR009057">
    <property type="entry name" value="Homeodomain-like_sf"/>
</dbReference>
<keyword evidence="7" id="KW-1185">Reference proteome</keyword>
<evidence type="ECO:0000259" key="4">
    <source>
        <dbReference type="PROSITE" id="PS51071"/>
    </source>
</evidence>
<dbReference type="Pfam" id="PF01380">
    <property type="entry name" value="SIS"/>
    <property type="match status" value="1"/>
</dbReference>
<dbReference type="RefSeq" id="WP_074912010.1">
    <property type="nucleotide sequence ID" value="NZ_FOVK01000005.1"/>
</dbReference>
<protein>
    <submittedName>
        <fullName evidence="6">DNA-binding transcriptional regulator, MurR/RpiR family, contains HTH and SIS domains</fullName>
    </submittedName>
</protein>
<evidence type="ECO:0000259" key="5">
    <source>
        <dbReference type="PROSITE" id="PS51464"/>
    </source>
</evidence>
<keyword evidence="2 6" id="KW-0238">DNA-binding</keyword>
<dbReference type="GO" id="GO:1901135">
    <property type="term" value="P:carbohydrate derivative metabolic process"/>
    <property type="evidence" value="ECO:0007669"/>
    <property type="project" value="InterPro"/>
</dbReference>
<dbReference type="Proteomes" id="UP000181899">
    <property type="component" value="Unassembled WGS sequence"/>
</dbReference>
<proteinExistence type="predicted"/>
<feature type="domain" description="HTH rpiR-type" evidence="4">
    <location>
        <begin position="1"/>
        <end position="77"/>
    </location>
</feature>
<name>A0A1I5BU69_9CLOT</name>
<dbReference type="EMBL" id="FOVK01000005">
    <property type="protein sequence ID" value="SFN77911.1"/>
    <property type="molecule type" value="Genomic_DNA"/>
</dbReference>
<dbReference type="InterPro" id="IPR000281">
    <property type="entry name" value="HTH_RpiR"/>
</dbReference>
<evidence type="ECO:0000256" key="3">
    <source>
        <dbReference type="ARBA" id="ARBA00023163"/>
    </source>
</evidence>
<dbReference type="SUPFAM" id="SSF53697">
    <property type="entry name" value="SIS domain"/>
    <property type="match status" value="1"/>
</dbReference>
<keyword evidence="3" id="KW-0804">Transcription</keyword>
<dbReference type="InterPro" id="IPR035472">
    <property type="entry name" value="RpiR-like_SIS"/>
</dbReference>
<dbReference type="InterPro" id="IPR036388">
    <property type="entry name" value="WH-like_DNA-bd_sf"/>
</dbReference>
<gene>
    <name evidence="6" type="ORF">SAMN04488695_10547</name>
</gene>
<dbReference type="PROSITE" id="PS51071">
    <property type="entry name" value="HTH_RPIR"/>
    <property type="match status" value="1"/>
</dbReference>
<sequence>MSSIFRIKEGFSTYTDTEKRLAEYILSNRDEILEDSAQVLGEKVNTSAAAVVRFAKKLGFKGFTAFKVELAKDTSVEEVDFDDIIKEEDTMNIMVKKAQAINQKNLEQTYKLINPQVLEDVIEKLIGAETIYLFGVGGSGIVCDDFQNKLIRINKRVLFHKDPHIQLAAAAHINSKDVAIGISYTGNTKEVTTALSHASSIGAYTVGITQMSKSKLSKICSSLLYVPTEEKELRLGAILSRNSSLIITDLLYYGITKSDINQSKESLKTTRSIIEELR</sequence>
<dbReference type="GO" id="GO:0003700">
    <property type="term" value="F:DNA-binding transcription factor activity"/>
    <property type="evidence" value="ECO:0007669"/>
    <property type="project" value="InterPro"/>
</dbReference>
<evidence type="ECO:0000313" key="7">
    <source>
        <dbReference type="Proteomes" id="UP000181899"/>
    </source>
</evidence>